<keyword evidence="2 5" id="KW-0863">Zinc-finger</keyword>
<dbReference type="InterPro" id="IPR013320">
    <property type="entry name" value="ConA-like_dom_sf"/>
</dbReference>
<dbReference type="EMBL" id="KM389465">
    <property type="protein sequence ID" value="AIY25486.1"/>
    <property type="molecule type" value="mRNA"/>
</dbReference>
<gene>
    <name evidence="10" type="primary">A33</name>
</gene>
<dbReference type="SUPFAM" id="SSF57850">
    <property type="entry name" value="RING/U-box"/>
    <property type="match status" value="1"/>
</dbReference>
<dbReference type="Pfam" id="PF13765">
    <property type="entry name" value="PRY"/>
    <property type="match status" value="1"/>
</dbReference>
<proteinExistence type="evidence at transcript level"/>
<dbReference type="SMART" id="SM00449">
    <property type="entry name" value="SPRY"/>
    <property type="match status" value="1"/>
</dbReference>
<evidence type="ECO:0000256" key="1">
    <source>
        <dbReference type="ARBA" id="ARBA00022723"/>
    </source>
</evidence>
<keyword evidence="3" id="KW-0862">Zinc</keyword>
<dbReference type="InterPro" id="IPR003877">
    <property type="entry name" value="SPRY_dom"/>
</dbReference>
<dbReference type="SUPFAM" id="SSF49899">
    <property type="entry name" value="Concanavalin A-like lectins/glucanases"/>
    <property type="match status" value="1"/>
</dbReference>
<evidence type="ECO:0000256" key="5">
    <source>
        <dbReference type="PROSITE-ProRule" id="PRU00024"/>
    </source>
</evidence>
<dbReference type="CDD" id="cd16594">
    <property type="entry name" value="RING-HC_TRIM7-like_C-IV"/>
    <property type="match status" value="1"/>
</dbReference>
<dbReference type="PRINTS" id="PR01407">
    <property type="entry name" value="BUTYPHLNCDUF"/>
</dbReference>
<evidence type="ECO:0000259" key="7">
    <source>
        <dbReference type="PROSITE" id="PS50089"/>
    </source>
</evidence>
<dbReference type="SMART" id="SM00336">
    <property type="entry name" value="BBOX"/>
    <property type="match status" value="1"/>
</dbReference>
<name>A0A0A1EAS5_9CHON</name>
<dbReference type="Gene3D" id="2.60.120.920">
    <property type="match status" value="1"/>
</dbReference>
<dbReference type="InterPro" id="IPR050143">
    <property type="entry name" value="TRIM/RBCC"/>
</dbReference>
<evidence type="ECO:0000256" key="3">
    <source>
        <dbReference type="ARBA" id="ARBA00022833"/>
    </source>
</evidence>
<reference evidence="10" key="1">
    <citation type="submission" date="2014-08" db="EMBL/GenBank/DDBJ databases">
        <title>Isolation and characterization of a zinc-binding protein A33-like in whitespotted bambooshark (Chiloscyllium plagiosum).</title>
        <authorList>
            <person name="Zhang X."/>
        </authorList>
    </citation>
    <scope>NUCLEOTIDE SEQUENCE</scope>
</reference>
<dbReference type="InterPro" id="IPR017907">
    <property type="entry name" value="Znf_RING_CS"/>
</dbReference>
<protein>
    <submittedName>
        <fullName evidence="10">Zinc-binding protein A33-like protein</fullName>
    </submittedName>
</protein>
<dbReference type="Pfam" id="PF00643">
    <property type="entry name" value="zf-B_box"/>
    <property type="match status" value="1"/>
</dbReference>
<dbReference type="PROSITE" id="PS00518">
    <property type="entry name" value="ZF_RING_1"/>
    <property type="match status" value="1"/>
</dbReference>
<sequence>MDFKHHFQSLTEEVICPICLDFFTDPVSLDCGHNFCRSCINQSWEKQERISCPECREEFPDRSLRGNRALANLSEKVRKLSLNPQEKGSKRHCEEHQEELKVFCETDKKLICVNCVVSREHREHRFIPIEEAVGIYKDRVKSSLESLTGKKSAALEMERQQKQKISQIRVQSQNLQTHIKSEFTKMHQFLTEKEQRLLRDLREQEENILRTMQQNLGKIQKNLNSFQEKLSKLEKQLEQKDGVIFLQEEVSGKMRMSHDTGNALSLTDGVLSTESLNIILPFPVWREMVEAIKPVSVTLDEETVSPWLELSEDLKILSRTKTCRSVPDTEKRFTDRPCALGSEGFTSGRHYWEVEVGGNQDWILGVVLESVERKRRVSLIPQTGFWILGQDGNQFYMNCSPRSPLRVNQIPKKVGVYLSYESGTVSFYNADTKSHLYTFTGNTFMNKLYPFFWTWDENHFLRICSDSYLDLGKAQSLKSLFIPNVKIT</sequence>
<evidence type="ECO:0000259" key="8">
    <source>
        <dbReference type="PROSITE" id="PS50119"/>
    </source>
</evidence>
<dbReference type="InterPro" id="IPR013083">
    <property type="entry name" value="Znf_RING/FYVE/PHD"/>
</dbReference>
<evidence type="ECO:0000256" key="4">
    <source>
        <dbReference type="ARBA" id="ARBA00023054"/>
    </source>
</evidence>
<feature type="coiled-coil region" evidence="6">
    <location>
        <begin position="187"/>
        <end position="243"/>
    </location>
</feature>
<dbReference type="GO" id="GO:0008270">
    <property type="term" value="F:zinc ion binding"/>
    <property type="evidence" value="ECO:0007669"/>
    <property type="project" value="UniProtKB-KW"/>
</dbReference>
<dbReference type="PROSITE" id="PS50188">
    <property type="entry name" value="B302_SPRY"/>
    <property type="match status" value="1"/>
</dbReference>
<dbReference type="InterPro" id="IPR001841">
    <property type="entry name" value="Znf_RING"/>
</dbReference>
<evidence type="ECO:0000256" key="2">
    <source>
        <dbReference type="ARBA" id="ARBA00022771"/>
    </source>
</evidence>
<feature type="domain" description="B30.2/SPRY" evidence="9">
    <location>
        <begin position="277"/>
        <end position="470"/>
    </location>
</feature>
<evidence type="ECO:0000256" key="6">
    <source>
        <dbReference type="SAM" id="Coils"/>
    </source>
</evidence>
<dbReference type="InterPro" id="IPR043136">
    <property type="entry name" value="B30.2/SPRY_sf"/>
</dbReference>
<dbReference type="InterPro" id="IPR006574">
    <property type="entry name" value="PRY"/>
</dbReference>
<dbReference type="InterPro" id="IPR000315">
    <property type="entry name" value="Znf_B-box"/>
</dbReference>
<dbReference type="PROSITE" id="PS50119">
    <property type="entry name" value="ZF_BBOX"/>
    <property type="match status" value="1"/>
</dbReference>
<dbReference type="InterPro" id="IPR001870">
    <property type="entry name" value="B30.2/SPRY"/>
</dbReference>
<dbReference type="SMART" id="SM00502">
    <property type="entry name" value="BBC"/>
    <property type="match status" value="1"/>
</dbReference>
<feature type="domain" description="B box-type" evidence="8">
    <location>
        <begin position="88"/>
        <end position="129"/>
    </location>
</feature>
<dbReference type="Pfam" id="PF00622">
    <property type="entry name" value="SPRY"/>
    <property type="match status" value="1"/>
</dbReference>
<dbReference type="FunFam" id="2.60.120.920:FF:000004">
    <property type="entry name" value="Butyrophilin subfamily 1 member A1"/>
    <property type="match status" value="1"/>
</dbReference>
<keyword evidence="4 6" id="KW-0175">Coiled coil</keyword>
<dbReference type="Gene3D" id="3.30.160.60">
    <property type="entry name" value="Classic Zinc Finger"/>
    <property type="match status" value="1"/>
</dbReference>
<dbReference type="AlphaFoldDB" id="A0A0A1EAS5"/>
<dbReference type="InterPro" id="IPR003649">
    <property type="entry name" value="Bbox_C"/>
</dbReference>
<dbReference type="PANTHER" id="PTHR24103">
    <property type="entry name" value="E3 UBIQUITIN-PROTEIN LIGASE TRIM"/>
    <property type="match status" value="1"/>
</dbReference>
<keyword evidence="1" id="KW-0479">Metal-binding</keyword>
<dbReference type="SMART" id="SM00184">
    <property type="entry name" value="RING"/>
    <property type="match status" value="1"/>
</dbReference>
<evidence type="ECO:0000313" key="10">
    <source>
        <dbReference type="EMBL" id="AIY25486.1"/>
    </source>
</evidence>
<dbReference type="Gene3D" id="3.30.40.10">
    <property type="entry name" value="Zinc/RING finger domain, C3HC4 (zinc finger)"/>
    <property type="match status" value="1"/>
</dbReference>
<dbReference type="CDD" id="cd13733">
    <property type="entry name" value="SPRY_PRY_C-I_1"/>
    <property type="match status" value="1"/>
</dbReference>
<feature type="domain" description="RING-type" evidence="7">
    <location>
        <begin position="16"/>
        <end position="56"/>
    </location>
</feature>
<accession>A0A0A1EAS5</accession>
<dbReference type="InterPro" id="IPR003879">
    <property type="entry name" value="Butyrophylin_SPRY"/>
</dbReference>
<dbReference type="SMART" id="SM00589">
    <property type="entry name" value="PRY"/>
    <property type="match status" value="1"/>
</dbReference>
<evidence type="ECO:0000259" key="9">
    <source>
        <dbReference type="PROSITE" id="PS50188"/>
    </source>
</evidence>
<dbReference type="PROSITE" id="PS50089">
    <property type="entry name" value="ZF_RING_2"/>
    <property type="match status" value="1"/>
</dbReference>
<organism evidence="10">
    <name type="scientific">Chiloscyllium plagiosum</name>
    <name type="common">whitespotted bambooshark</name>
    <dbReference type="NCBI Taxonomy" id="36176"/>
    <lineage>
        <taxon>Eukaryota</taxon>
        <taxon>Metazoa</taxon>
        <taxon>Chordata</taxon>
        <taxon>Craniata</taxon>
        <taxon>Vertebrata</taxon>
        <taxon>Chondrichthyes</taxon>
        <taxon>Elasmobranchii</taxon>
        <taxon>Galeomorphii</taxon>
        <taxon>Galeoidea</taxon>
        <taxon>Orectolobiformes</taxon>
        <taxon>Hemiscylliidae</taxon>
        <taxon>Chiloscyllium</taxon>
    </lineage>
</organism>
<dbReference type="SUPFAM" id="SSF57845">
    <property type="entry name" value="B-box zinc-binding domain"/>
    <property type="match status" value="1"/>
</dbReference>
<dbReference type="Pfam" id="PF15227">
    <property type="entry name" value="zf-C3HC4_4"/>
    <property type="match status" value="1"/>
</dbReference>